<dbReference type="AlphaFoldDB" id="A0A077NZX1"/>
<evidence type="ECO:0000313" key="1">
    <source>
        <dbReference type="EMBL" id="CDH07777.1"/>
    </source>
</evidence>
<comment type="caution">
    <text evidence="1">The sequence shown here is derived from an EMBL/GenBank/DDBJ whole genome shotgun (WGS) entry which is preliminary data.</text>
</comment>
<accession>A0A077NZX1</accession>
<dbReference type="EMBL" id="CBSX010000227">
    <property type="protein sequence ID" value="CDH07777.1"/>
    <property type="molecule type" value="Genomic_DNA"/>
</dbReference>
<sequence>MYVCQINDFHFLLPLKKNGLYDMPQSYTSADSSFLTLSAKMIPIGRRIMDITTL</sequence>
<dbReference type="HOGENOM" id="CLU_3049440_0_0_6"/>
<reference evidence="1" key="1">
    <citation type="submission" date="2013-07" db="EMBL/GenBank/DDBJ databases">
        <title>Sub-species coevolution in mutualistic symbiosis.</title>
        <authorList>
            <person name="Murfin K."/>
            <person name="Klassen J."/>
            <person name="Lee M."/>
            <person name="Forst S."/>
            <person name="Stock P."/>
            <person name="Goodrich-Blair H."/>
        </authorList>
    </citation>
    <scope>NUCLEOTIDE SEQUENCE [LARGE SCALE GENOMIC DNA]</scope>
    <source>
        <strain evidence="1">Oregonense</strain>
    </source>
</reference>
<name>A0A077NZX1_XENBV</name>
<protein>
    <submittedName>
        <fullName evidence="1">Uncharacterized protein</fullName>
    </submittedName>
</protein>
<gene>
    <name evidence="1" type="ORF">XBO1_600004</name>
</gene>
<proteinExistence type="predicted"/>
<dbReference type="Proteomes" id="UP000028483">
    <property type="component" value="Unassembled WGS sequence"/>
</dbReference>
<organism evidence="1">
    <name type="scientific">Xenorhabdus bovienii str. oregonense</name>
    <dbReference type="NCBI Taxonomy" id="1398202"/>
    <lineage>
        <taxon>Bacteria</taxon>
        <taxon>Pseudomonadati</taxon>
        <taxon>Pseudomonadota</taxon>
        <taxon>Gammaproteobacteria</taxon>
        <taxon>Enterobacterales</taxon>
        <taxon>Morganellaceae</taxon>
        <taxon>Xenorhabdus</taxon>
    </lineage>
</organism>